<feature type="transmembrane region" description="Helical" evidence="2">
    <location>
        <begin position="17"/>
        <end position="40"/>
    </location>
</feature>
<feature type="non-terminal residue" evidence="3">
    <location>
        <position position="215"/>
    </location>
</feature>
<dbReference type="InterPro" id="IPR032694">
    <property type="entry name" value="CopC/D"/>
</dbReference>
<keyword evidence="4" id="KW-1185">Reference proteome</keyword>
<feature type="transmembrane region" description="Helical" evidence="2">
    <location>
        <begin position="46"/>
        <end position="70"/>
    </location>
</feature>
<keyword evidence="2" id="KW-0812">Transmembrane</keyword>
<evidence type="ECO:0000313" key="3">
    <source>
        <dbReference type="EMBL" id="KOG85256.1"/>
    </source>
</evidence>
<dbReference type="PANTHER" id="PTHR34820:SF4">
    <property type="entry name" value="INNER MEMBRANE PROTEIN YEBZ"/>
    <property type="match status" value="1"/>
</dbReference>
<dbReference type="Proteomes" id="UP000037020">
    <property type="component" value="Unassembled WGS sequence"/>
</dbReference>
<feature type="transmembrane region" description="Helical" evidence="2">
    <location>
        <begin position="183"/>
        <end position="207"/>
    </location>
</feature>
<evidence type="ECO:0000313" key="4">
    <source>
        <dbReference type="Proteomes" id="UP000037020"/>
    </source>
</evidence>
<reference evidence="3 4" key="1">
    <citation type="submission" date="2015-07" db="EMBL/GenBank/DDBJ databases">
        <authorList>
            <person name="Ju K.-S."/>
            <person name="Doroghazi J.R."/>
            <person name="Metcalf W.W."/>
        </authorList>
    </citation>
    <scope>NUCLEOTIDE SEQUENCE [LARGE SCALE GENOMIC DNA]</scope>
    <source>
        <strain evidence="3 4">NRRL B-3589</strain>
    </source>
</reference>
<evidence type="ECO:0008006" key="5">
    <source>
        <dbReference type="Google" id="ProtNLM"/>
    </source>
</evidence>
<evidence type="ECO:0000256" key="1">
    <source>
        <dbReference type="ARBA" id="ARBA00004196"/>
    </source>
</evidence>
<sequence length="215" mass="21680">MLPGSSVTDTRRRRARLIAAVAIPSAAFLVVSLLGASAALSGTNELTVPGTGITTTLRTVLLAAFSLQLGEAAANRLARTVPDAPESTPRSWALAAALAGVAAAAGQIVVLAGDGSLAAGLFSGDIVDTYATRPGALALLEANGFLFSAVCVALRRPALASAPLALVAVGEALRAHPEADSPLLGSLLTLIHLSAAALWAGGLVHVLRTIRLWRG</sequence>
<keyword evidence="2" id="KW-0472">Membrane</keyword>
<accession>A0ABR5IWB1</accession>
<comment type="caution">
    <text evidence="3">The sequence shown here is derived from an EMBL/GenBank/DDBJ whole genome shotgun (WGS) entry which is preliminary data.</text>
</comment>
<feature type="transmembrane region" description="Helical" evidence="2">
    <location>
        <begin position="91"/>
        <end position="113"/>
    </location>
</feature>
<dbReference type="EMBL" id="LGUT01003541">
    <property type="protein sequence ID" value="KOG85256.1"/>
    <property type="molecule type" value="Genomic_DNA"/>
</dbReference>
<keyword evidence="2" id="KW-1133">Transmembrane helix</keyword>
<proteinExistence type="predicted"/>
<comment type="subcellular location">
    <subcellularLocation>
        <location evidence="1">Cell envelope</location>
    </subcellularLocation>
</comment>
<organism evidence="3 4">
    <name type="scientific">Streptomyces varsoviensis</name>
    <dbReference type="NCBI Taxonomy" id="67373"/>
    <lineage>
        <taxon>Bacteria</taxon>
        <taxon>Bacillati</taxon>
        <taxon>Actinomycetota</taxon>
        <taxon>Actinomycetes</taxon>
        <taxon>Kitasatosporales</taxon>
        <taxon>Streptomycetaceae</taxon>
        <taxon>Streptomyces</taxon>
    </lineage>
</organism>
<name>A0ABR5IWB1_9ACTN</name>
<gene>
    <name evidence="3" type="ORF">ADK38_37705</name>
</gene>
<protein>
    <recommendedName>
        <fullName evidence="5">Copper resistance protein CopD</fullName>
    </recommendedName>
</protein>
<dbReference type="PANTHER" id="PTHR34820">
    <property type="entry name" value="INNER MEMBRANE PROTEIN YEBZ"/>
    <property type="match status" value="1"/>
</dbReference>
<evidence type="ECO:0000256" key="2">
    <source>
        <dbReference type="SAM" id="Phobius"/>
    </source>
</evidence>